<dbReference type="PROSITE" id="PS51318">
    <property type="entry name" value="TAT"/>
    <property type="match status" value="1"/>
</dbReference>
<dbReference type="EMBL" id="ASXJ01000165">
    <property type="protein sequence ID" value="ERM01423.1"/>
    <property type="molecule type" value="Genomic_DNA"/>
</dbReference>
<dbReference type="PANTHER" id="PTHR42779:SF1">
    <property type="entry name" value="PROTEIN YNJB"/>
    <property type="match status" value="1"/>
</dbReference>
<feature type="compositionally biased region" description="Low complexity" evidence="2">
    <location>
        <begin position="550"/>
        <end position="572"/>
    </location>
</feature>
<evidence type="ECO:0000313" key="4">
    <source>
        <dbReference type="Proteomes" id="UP000016842"/>
    </source>
</evidence>
<gene>
    <name evidence="3" type="ORF">Q644_21625</name>
</gene>
<keyword evidence="1" id="KW-0574">Periplasm</keyword>
<proteinExistence type="predicted"/>
<dbReference type="SUPFAM" id="SSF53850">
    <property type="entry name" value="Periplasmic binding protein-like II"/>
    <property type="match status" value="1"/>
</dbReference>
<organism evidence="3 4">
    <name type="scientific">Brucella intermedia 229E</name>
    <dbReference type="NCBI Taxonomy" id="1337887"/>
    <lineage>
        <taxon>Bacteria</taxon>
        <taxon>Pseudomonadati</taxon>
        <taxon>Pseudomonadota</taxon>
        <taxon>Alphaproteobacteria</taxon>
        <taxon>Hyphomicrobiales</taxon>
        <taxon>Brucellaceae</taxon>
        <taxon>Brucella/Ochrobactrum group</taxon>
        <taxon>Brucella</taxon>
    </lineage>
</organism>
<dbReference type="Pfam" id="PF13416">
    <property type="entry name" value="SBP_bac_8"/>
    <property type="match status" value="1"/>
</dbReference>
<dbReference type="PATRIC" id="fig|1337887.3.peg.3056"/>
<dbReference type="Gene3D" id="3.40.190.10">
    <property type="entry name" value="Periplasmic binding protein-like II"/>
    <property type="match status" value="2"/>
</dbReference>
<feature type="compositionally biased region" description="Basic and acidic residues" evidence="2">
    <location>
        <begin position="531"/>
        <end position="540"/>
    </location>
</feature>
<feature type="region of interest" description="Disordered" evidence="2">
    <location>
        <begin position="531"/>
        <end position="600"/>
    </location>
</feature>
<dbReference type="AlphaFoldDB" id="U4V8T6"/>
<evidence type="ECO:0000256" key="1">
    <source>
        <dbReference type="ARBA" id="ARBA00022764"/>
    </source>
</evidence>
<dbReference type="InterPro" id="IPR006059">
    <property type="entry name" value="SBP"/>
</dbReference>
<sequence>MNKGISRRTFMAGGAGIATGMGGLMLPKGAWAQSAKLPSSPVALNVIDAAGNLALTQPIFDNFAAGQKALVSRFTFNKAPAPELPGKIKAQQRANRIDIDMVIVGPDALSAGLADDIWTDIIALPDNGLPKLQDIYLEPAWRMQEMSKGKGVVVSYYPSGPLLEYHPDKVKTPPKTAEELLAWAKENPNKFIYARPANSGPGRTFLMGLPYLLKDSDPKDPVKGWDKTWAYLKELHKNIEYYPAGTGALMKELGEGTRDMTVTTTGWDINPRALGGVVPKEMGVSKLDGFHWVCDAHYFAIPKGVPEEKVAVLMEFIKFALKPDQQAYSYDAGYFYPGPAVKDVTIEMAPKESQNIIAEFGRPEYADWIANNPIELPLEPEALVAAFRRWDEEGRRGGLKNPRCVTGCKRPVAGGRRYSPIPNHGACVNVISRTPARPHEPFIRDFRCPEGYQPHHPQGRVHRASGAFGLRKIDGSQLHRRTSRHDGRRHLYRRAAGGPAEARGSRLRHGVPELCAVSAYERFAECRLRPQDARSGEKRDRKARAGRIGSGATARAGGKTARTAFRRPAAARGDCPRHRHRAAAGSDGRAAVQSRCQAAP</sequence>
<accession>U4V8T6</accession>
<protein>
    <submittedName>
        <fullName evidence="3">ABC transporter substrate-binding protein</fullName>
    </submittedName>
</protein>
<name>U4V8T6_9HYPH</name>
<evidence type="ECO:0000313" key="3">
    <source>
        <dbReference type="EMBL" id="ERM01423.1"/>
    </source>
</evidence>
<comment type="caution">
    <text evidence="3">The sequence shown here is derived from an EMBL/GenBank/DDBJ whole genome shotgun (WGS) entry which is preliminary data.</text>
</comment>
<dbReference type="PANTHER" id="PTHR42779">
    <property type="entry name" value="PROTEIN YNJB"/>
    <property type="match status" value="1"/>
</dbReference>
<dbReference type="Proteomes" id="UP000016842">
    <property type="component" value="Unassembled WGS sequence"/>
</dbReference>
<dbReference type="InterPro" id="IPR006311">
    <property type="entry name" value="TAT_signal"/>
</dbReference>
<reference evidence="3 4" key="1">
    <citation type="journal article" date="2014" name="FEMS Microbiol. Lett.">
        <title>Genome sequencing analysis reveals virulence-related gene content of Ochrobactrum intermedium strain 229E, a urease-positive strain isolated from the human gastric niche.</title>
        <authorList>
            <person name="Kulkarni G.J."/>
            <person name="Shetty S."/>
            <person name="Dharne M.S."/>
            <person name="Shouche Y.S."/>
        </authorList>
    </citation>
    <scope>NUCLEOTIDE SEQUENCE [LARGE SCALE GENOMIC DNA]</scope>
    <source>
        <strain evidence="3 4">229E</strain>
    </source>
</reference>
<evidence type="ECO:0000256" key="2">
    <source>
        <dbReference type="SAM" id="MobiDB-lite"/>
    </source>
</evidence>